<evidence type="ECO:0000256" key="6">
    <source>
        <dbReference type="ARBA" id="ARBA00022989"/>
    </source>
</evidence>
<keyword evidence="10" id="KW-0275">Fatty acid biosynthesis</keyword>
<evidence type="ECO:0000256" key="5">
    <source>
        <dbReference type="ARBA" id="ARBA00022832"/>
    </source>
</evidence>
<dbReference type="GO" id="GO:0005506">
    <property type="term" value="F:iron ion binding"/>
    <property type="evidence" value="ECO:0007669"/>
    <property type="project" value="TreeGrafter"/>
</dbReference>
<dbReference type="GO" id="GO:0005789">
    <property type="term" value="C:endoplasmic reticulum membrane"/>
    <property type="evidence" value="ECO:0007669"/>
    <property type="project" value="TreeGrafter"/>
</dbReference>
<comment type="subcellular location">
    <subcellularLocation>
        <location evidence="1">Membrane</location>
        <topology evidence="1">Multi-pass membrane protein</topology>
    </subcellularLocation>
</comment>
<dbReference type="GO" id="GO:0006636">
    <property type="term" value="P:unsaturated fatty acid biosynthetic process"/>
    <property type="evidence" value="ECO:0007669"/>
    <property type="project" value="TreeGrafter"/>
</dbReference>
<evidence type="ECO:0000313" key="13">
    <source>
        <dbReference type="Proteomes" id="UP000759131"/>
    </source>
</evidence>
<dbReference type="EMBL" id="OC868238">
    <property type="protein sequence ID" value="CAD7633938.1"/>
    <property type="molecule type" value="Genomic_DNA"/>
</dbReference>
<keyword evidence="9 11" id="KW-0472">Membrane</keyword>
<evidence type="ECO:0000256" key="11">
    <source>
        <dbReference type="SAM" id="Phobius"/>
    </source>
</evidence>
<keyword evidence="5" id="KW-0276">Fatty acid metabolism</keyword>
<dbReference type="AlphaFoldDB" id="A0A7R9L4Y7"/>
<evidence type="ECO:0000256" key="8">
    <source>
        <dbReference type="ARBA" id="ARBA00023098"/>
    </source>
</evidence>
<dbReference type="PANTHER" id="PTHR11351:SF31">
    <property type="entry name" value="DESATURASE 1, ISOFORM A-RELATED"/>
    <property type="match status" value="1"/>
</dbReference>
<organism evidence="12">
    <name type="scientific">Medioppia subpectinata</name>
    <dbReference type="NCBI Taxonomy" id="1979941"/>
    <lineage>
        <taxon>Eukaryota</taxon>
        <taxon>Metazoa</taxon>
        <taxon>Ecdysozoa</taxon>
        <taxon>Arthropoda</taxon>
        <taxon>Chelicerata</taxon>
        <taxon>Arachnida</taxon>
        <taxon>Acari</taxon>
        <taxon>Acariformes</taxon>
        <taxon>Sarcoptiformes</taxon>
        <taxon>Oribatida</taxon>
        <taxon>Brachypylina</taxon>
        <taxon>Oppioidea</taxon>
        <taxon>Oppiidae</taxon>
        <taxon>Medioppia</taxon>
    </lineage>
</organism>
<keyword evidence="13" id="KW-1185">Reference proteome</keyword>
<protein>
    <submittedName>
        <fullName evidence="12">Uncharacterized protein</fullName>
    </submittedName>
</protein>
<evidence type="ECO:0000256" key="1">
    <source>
        <dbReference type="ARBA" id="ARBA00004141"/>
    </source>
</evidence>
<proteinExistence type="inferred from homology"/>
<dbReference type="Proteomes" id="UP000759131">
    <property type="component" value="Unassembled WGS sequence"/>
</dbReference>
<feature type="transmembrane region" description="Helical" evidence="11">
    <location>
        <begin position="47"/>
        <end position="65"/>
    </location>
</feature>
<feature type="transmembrane region" description="Helical" evidence="11">
    <location>
        <begin position="96"/>
        <end position="119"/>
    </location>
</feature>
<reference evidence="12" key="1">
    <citation type="submission" date="2020-11" db="EMBL/GenBank/DDBJ databases">
        <authorList>
            <person name="Tran Van P."/>
        </authorList>
    </citation>
    <scope>NUCLEOTIDE SEQUENCE</scope>
</reference>
<evidence type="ECO:0000256" key="9">
    <source>
        <dbReference type="ARBA" id="ARBA00023136"/>
    </source>
</evidence>
<dbReference type="InterPro" id="IPR015876">
    <property type="entry name" value="Acyl-CoA_DS"/>
</dbReference>
<dbReference type="OrthoDB" id="10260134at2759"/>
<evidence type="ECO:0000256" key="7">
    <source>
        <dbReference type="ARBA" id="ARBA00023002"/>
    </source>
</evidence>
<keyword evidence="6 11" id="KW-1133">Transmembrane helix</keyword>
<evidence type="ECO:0000256" key="2">
    <source>
        <dbReference type="ARBA" id="ARBA00009295"/>
    </source>
</evidence>
<keyword evidence="4 11" id="KW-0812">Transmembrane</keyword>
<evidence type="ECO:0000256" key="3">
    <source>
        <dbReference type="ARBA" id="ARBA00022516"/>
    </source>
</evidence>
<evidence type="ECO:0000256" key="4">
    <source>
        <dbReference type="ARBA" id="ARBA00022692"/>
    </source>
</evidence>
<dbReference type="PANTHER" id="PTHR11351">
    <property type="entry name" value="ACYL-COA DESATURASE"/>
    <property type="match status" value="1"/>
</dbReference>
<evidence type="ECO:0000313" key="12">
    <source>
        <dbReference type="EMBL" id="CAD7633938.1"/>
    </source>
</evidence>
<accession>A0A7R9L4Y7</accession>
<dbReference type="EMBL" id="CAJPIZ010013663">
    <property type="protein sequence ID" value="CAG2114368.1"/>
    <property type="molecule type" value="Genomic_DNA"/>
</dbReference>
<sequence length="148" mass="17746">GSRIYDKQLRPTENKLVVYMSMGEGSHNYHHAFPWDYTTSYHKWYESYNLATLFILISSLVGLAYDMKRPKKDTILQYVEKKGDILEVNLIHKKHIIIRLIIGLFDWIMGCIVTSWPIWSILVIKIALGQEWWFFDCNDFIFIKYNWF</sequence>
<keyword evidence="7" id="KW-0560">Oxidoreductase</keyword>
<keyword evidence="3" id="KW-0444">Lipid biosynthesis</keyword>
<name>A0A7R9L4Y7_9ACAR</name>
<dbReference type="GO" id="GO:0004768">
    <property type="term" value="F:stearoyl-CoA 9-desaturase activity"/>
    <property type="evidence" value="ECO:0007669"/>
    <property type="project" value="TreeGrafter"/>
</dbReference>
<feature type="non-terminal residue" evidence="12">
    <location>
        <position position="148"/>
    </location>
</feature>
<gene>
    <name evidence="12" type="ORF">OSB1V03_LOCUS14334</name>
</gene>
<evidence type="ECO:0000256" key="10">
    <source>
        <dbReference type="ARBA" id="ARBA00023160"/>
    </source>
</evidence>
<comment type="similarity">
    <text evidence="2">Belongs to the fatty acid desaturase type 1 family.</text>
</comment>
<keyword evidence="8" id="KW-0443">Lipid metabolism</keyword>